<protein>
    <submittedName>
        <fullName evidence="2">Uncharacterized protein</fullName>
    </submittedName>
</protein>
<keyword evidence="3" id="KW-1185">Reference proteome</keyword>
<feature type="compositionally biased region" description="Low complexity" evidence="1">
    <location>
        <begin position="42"/>
        <end position="63"/>
    </location>
</feature>
<proteinExistence type="predicted"/>
<name>A0A165P4B3_EXIGL</name>
<evidence type="ECO:0000313" key="2">
    <source>
        <dbReference type="EMBL" id="KZW01625.1"/>
    </source>
</evidence>
<gene>
    <name evidence="2" type="ORF">EXIGLDRAFT_691681</name>
</gene>
<dbReference type="InParanoid" id="A0A165P4B3"/>
<dbReference type="Proteomes" id="UP000077266">
    <property type="component" value="Unassembled WGS sequence"/>
</dbReference>
<evidence type="ECO:0000313" key="3">
    <source>
        <dbReference type="Proteomes" id="UP000077266"/>
    </source>
</evidence>
<dbReference type="AlphaFoldDB" id="A0A165P4B3"/>
<dbReference type="EMBL" id="KV425892">
    <property type="protein sequence ID" value="KZW01625.1"/>
    <property type="molecule type" value="Genomic_DNA"/>
</dbReference>
<dbReference type="OrthoDB" id="2758154at2759"/>
<feature type="region of interest" description="Disordered" evidence="1">
    <location>
        <begin position="39"/>
        <end position="66"/>
    </location>
</feature>
<organism evidence="2 3">
    <name type="scientific">Exidia glandulosa HHB12029</name>
    <dbReference type="NCBI Taxonomy" id="1314781"/>
    <lineage>
        <taxon>Eukaryota</taxon>
        <taxon>Fungi</taxon>
        <taxon>Dikarya</taxon>
        <taxon>Basidiomycota</taxon>
        <taxon>Agaricomycotina</taxon>
        <taxon>Agaricomycetes</taxon>
        <taxon>Auriculariales</taxon>
        <taxon>Exidiaceae</taxon>
        <taxon>Exidia</taxon>
    </lineage>
</organism>
<evidence type="ECO:0000256" key="1">
    <source>
        <dbReference type="SAM" id="MobiDB-lite"/>
    </source>
</evidence>
<reference evidence="2 3" key="1">
    <citation type="journal article" date="2016" name="Mol. Biol. Evol.">
        <title>Comparative Genomics of Early-Diverging Mushroom-Forming Fungi Provides Insights into the Origins of Lignocellulose Decay Capabilities.</title>
        <authorList>
            <person name="Nagy L.G."/>
            <person name="Riley R."/>
            <person name="Tritt A."/>
            <person name="Adam C."/>
            <person name="Daum C."/>
            <person name="Floudas D."/>
            <person name="Sun H."/>
            <person name="Yadav J.S."/>
            <person name="Pangilinan J."/>
            <person name="Larsson K.H."/>
            <person name="Matsuura K."/>
            <person name="Barry K."/>
            <person name="Labutti K."/>
            <person name="Kuo R."/>
            <person name="Ohm R.A."/>
            <person name="Bhattacharya S.S."/>
            <person name="Shirouzu T."/>
            <person name="Yoshinaga Y."/>
            <person name="Martin F.M."/>
            <person name="Grigoriev I.V."/>
            <person name="Hibbett D.S."/>
        </authorList>
    </citation>
    <scope>NUCLEOTIDE SEQUENCE [LARGE SCALE GENOMIC DNA]</scope>
    <source>
        <strain evidence="2 3">HHB12029</strain>
    </source>
</reference>
<sequence>MPTRHCVSVAPPQQSPNLPRHYIHIPIVALMPSHSLSGHRPSVVVSEGESDSESAVSSTESSELPPADEKFELEALTWGGHAYPFPSVLMADQRTVYNCLSSLLYQQRAAGFSFPIAVLALCRDHPEVRLVLGWLDTEGRLDVGTGLPIVHVAHEPFDTDDVPGGERSGTFTLLDRTSLSRLYGDANNDDDAQSHGHGAVLRWLAELKPTISEASSADFPVVFQEDVVRQKVPEYALTKRTRNALTSVTQAFRYVFDKLTDNHFIDLQESPRHGRVRIIVSSPIQVDVPDLSTHINHDRTTGLANVWLIDRNVFLNTVPILSHHSSSEVRKYYAATCHLRSDSSDLLSIKGLSWDEIGNQAATVIETALPSSPSRFFAPPLQEVFPTLRAISSLAARYITTPDAVPSSCRFYYSVLLQQVFRDEPFTLIEVWHDSRYHGFKRAIKTAAAAFQTQDARLSRVLATFPDIMDPAYDYAMSGILGLGVDQALVYEKEDVIRDRTLIAPLHGRCDALLILHIENFFPVDVSDRAASYCFVRLDFEDPSPVSRKWTPGETFRRMQRQDCLIRRFDIIGSARNDGSSRAIPHELHRTESKVPQVVDHTTLNLPLLIVAHGVDSDEFYPSDGHRLRMNLASSVKCLASMGIFDLPMYGLYTEATTCAVVFAWASEESPTIVQIYDGNCVAYDIASPHGMLQLAMFLLWIRLYHAEDVRARMNAAARDAYLSRLRNDDPSVQWTAASQRAAEWEYERMAGTPSQA</sequence>
<accession>A0A165P4B3</accession>